<keyword evidence="10" id="KW-1185">Reference proteome</keyword>
<proteinExistence type="predicted"/>
<dbReference type="eggNOG" id="KOG0301">
    <property type="taxonomic scope" value="Eukaryota"/>
</dbReference>
<dbReference type="Gene3D" id="3.10.20.870">
    <property type="entry name" value="PFU (PLAA family ubiquitin binding), C-terminal domain"/>
    <property type="match status" value="1"/>
</dbReference>
<feature type="domain" description="PH" evidence="6">
    <location>
        <begin position="441"/>
        <end position="544"/>
    </location>
</feature>
<dbReference type="PANTHER" id="PTHR19849">
    <property type="entry name" value="PHOSPHOLIPASE A-2-ACTIVATING PROTEIN"/>
    <property type="match status" value="1"/>
</dbReference>
<feature type="non-terminal residue" evidence="9">
    <location>
        <position position="549"/>
    </location>
</feature>
<dbReference type="InterPro" id="IPR038122">
    <property type="entry name" value="PFU_sf"/>
</dbReference>
<dbReference type="STRING" id="45351.A7SQD4"/>
<evidence type="ECO:0000313" key="9">
    <source>
        <dbReference type="EMBL" id="EDO34111.1"/>
    </source>
</evidence>
<dbReference type="InParanoid" id="A7SQD4"/>
<dbReference type="Gene3D" id="1.25.10.10">
    <property type="entry name" value="Leucine-rich Repeat Variant"/>
    <property type="match status" value="1"/>
</dbReference>
<dbReference type="CDD" id="cd00821">
    <property type="entry name" value="PH"/>
    <property type="match status" value="1"/>
</dbReference>
<evidence type="ECO:0000256" key="3">
    <source>
        <dbReference type="ARBA" id="ARBA00022574"/>
    </source>
</evidence>
<feature type="compositionally biased region" description="Polar residues" evidence="5">
    <location>
        <begin position="173"/>
        <end position="186"/>
    </location>
</feature>
<evidence type="ECO:0000259" key="6">
    <source>
        <dbReference type="PROSITE" id="PS50003"/>
    </source>
</evidence>
<reference evidence="9 10" key="1">
    <citation type="journal article" date="2007" name="Science">
        <title>Sea anemone genome reveals ancestral eumetazoan gene repertoire and genomic organization.</title>
        <authorList>
            <person name="Putnam N.H."/>
            <person name="Srivastava M."/>
            <person name="Hellsten U."/>
            <person name="Dirks B."/>
            <person name="Chapman J."/>
            <person name="Salamov A."/>
            <person name="Terry A."/>
            <person name="Shapiro H."/>
            <person name="Lindquist E."/>
            <person name="Kapitonov V.V."/>
            <person name="Jurka J."/>
            <person name="Genikhovich G."/>
            <person name="Grigoriev I.V."/>
            <person name="Lucas S.M."/>
            <person name="Steele R.E."/>
            <person name="Finnerty J.R."/>
            <person name="Technau U."/>
            <person name="Martindale M.Q."/>
            <person name="Rokhsar D.S."/>
        </authorList>
    </citation>
    <scope>NUCLEOTIDE SEQUENCE [LARGE SCALE GENOMIC DNA]</scope>
    <source>
        <strain evidence="10">CH2 X CH6</strain>
    </source>
</reference>
<accession>A7SQD4</accession>
<feature type="domain" description="PUL" evidence="8">
    <location>
        <begin position="241"/>
        <end position="514"/>
    </location>
</feature>
<dbReference type="EMBL" id="DS469743">
    <property type="protein sequence ID" value="EDO34111.1"/>
    <property type="molecule type" value="Genomic_DNA"/>
</dbReference>
<dbReference type="PROSITE" id="PS51394">
    <property type="entry name" value="PFU"/>
    <property type="match status" value="1"/>
</dbReference>
<name>A7SQD4_NEMVE</name>
<dbReference type="SMART" id="SM00233">
    <property type="entry name" value="PH"/>
    <property type="match status" value="1"/>
</dbReference>
<evidence type="ECO:0000256" key="5">
    <source>
        <dbReference type="SAM" id="MobiDB-lite"/>
    </source>
</evidence>
<feature type="domain" description="PFU" evidence="7">
    <location>
        <begin position="56"/>
        <end position="158"/>
    </location>
</feature>
<dbReference type="Pfam" id="PF09070">
    <property type="entry name" value="PFU"/>
    <property type="match status" value="1"/>
</dbReference>
<dbReference type="Pfam" id="PF00169">
    <property type="entry name" value="PH"/>
    <property type="match status" value="1"/>
</dbReference>
<evidence type="ECO:0000259" key="7">
    <source>
        <dbReference type="PROSITE" id="PS51394"/>
    </source>
</evidence>
<dbReference type="InterPro" id="IPR013535">
    <property type="entry name" value="PUL_dom"/>
</dbReference>
<feature type="region of interest" description="Disordered" evidence="5">
    <location>
        <begin position="166"/>
        <end position="193"/>
    </location>
</feature>
<keyword evidence="3" id="KW-0853">WD repeat</keyword>
<dbReference type="SUPFAM" id="SSF50729">
    <property type="entry name" value="PH domain-like"/>
    <property type="match status" value="1"/>
</dbReference>
<dbReference type="Pfam" id="PF08324">
    <property type="entry name" value="PUL"/>
    <property type="match status" value="1"/>
</dbReference>
<comment type="subcellular location">
    <subcellularLocation>
        <location evidence="1">Cytoplasm</location>
    </subcellularLocation>
</comment>
<dbReference type="GO" id="GO:0005737">
    <property type="term" value="C:cytoplasm"/>
    <property type="evidence" value="ECO:0007669"/>
    <property type="project" value="UniProtKB-SubCell"/>
</dbReference>
<dbReference type="InterPro" id="IPR001849">
    <property type="entry name" value="PH_domain"/>
</dbReference>
<dbReference type="InterPro" id="IPR011989">
    <property type="entry name" value="ARM-like"/>
</dbReference>
<dbReference type="InterPro" id="IPR015155">
    <property type="entry name" value="PFU"/>
</dbReference>
<dbReference type="Proteomes" id="UP000001593">
    <property type="component" value="Unassembled WGS sequence"/>
</dbReference>
<dbReference type="PROSITE" id="PS50003">
    <property type="entry name" value="PH_DOMAIN"/>
    <property type="match status" value="1"/>
</dbReference>
<dbReference type="PhylomeDB" id="A7SQD4"/>
<evidence type="ECO:0000256" key="1">
    <source>
        <dbReference type="ARBA" id="ARBA00004496"/>
    </source>
</evidence>
<dbReference type="HOGENOM" id="CLU_496603_0_0_1"/>
<dbReference type="Gene3D" id="2.30.29.30">
    <property type="entry name" value="Pleckstrin-homology domain (PH domain)/Phosphotyrosine-binding domain (PTB)"/>
    <property type="match status" value="1"/>
</dbReference>
<dbReference type="FunFam" id="3.10.20.870:FF:000001">
    <property type="entry name" value="Phospholipase A-2-activating protein-like"/>
    <property type="match status" value="1"/>
</dbReference>
<keyword evidence="2" id="KW-0963">Cytoplasm</keyword>
<dbReference type="PANTHER" id="PTHR19849:SF0">
    <property type="entry name" value="PHOSPHOLIPASE A-2-ACTIVATING PROTEIN"/>
    <property type="match status" value="1"/>
</dbReference>
<organism evidence="9 10">
    <name type="scientific">Nematostella vectensis</name>
    <name type="common">Starlet sea anemone</name>
    <dbReference type="NCBI Taxonomy" id="45351"/>
    <lineage>
        <taxon>Eukaryota</taxon>
        <taxon>Metazoa</taxon>
        <taxon>Cnidaria</taxon>
        <taxon>Anthozoa</taxon>
        <taxon>Hexacorallia</taxon>
        <taxon>Actiniaria</taxon>
        <taxon>Edwardsiidae</taxon>
        <taxon>Nematostella</taxon>
    </lineage>
</organism>
<keyword evidence="4" id="KW-0677">Repeat</keyword>
<evidence type="ECO:0000313" key="10">
    <source>
        <dbReference type="Proteomes" id="UP000001593"/>
    </source>
</evidence>
<sequence length="549" mass="60322">IFEDEVASQTIPAQASGQIGDVKMDQLPGPEALLRPGKRSGQTIMVRRGQTVECHQWNDIEGKWDKIGEVVGAPGSEGTAASSSNKTMYKGKEYDYVFSVEIQEGKPPLKLPYNVTDDPWVAAHNFLEANDLSQMFLDQVVSFIQKNTANVTIGPPGSACDPFTGSSRYVPGSTPSHSSLSNQPSNTGGGAVDPFTGGGSYRPSYGSAGPPIVSANIGGAADPFTGGSSYRPAGQPPTGNPFFPKMDFVTFGNANTSGIWGKISEINEKLNTEEKLVQEEMQHLNAADPARASTQSLSEKQLLALNRARQWPADSLFPVLDIVRLVVRHQSLAANVSGPDLVEQLLMISGRDGLTANVLLSFRIFANLFSSADGKAVILQYREKIIERLMSWLDCANKNVHISICTVFLNFSVAYRKEPDFESQMTCLSELGTLRMEDIETTLMEGTLFRERHRKDFVIWTRIHVVVNTLSFSCYKRKEDATHMKPAILTIPLTELHVSLEERRTPVTRYCLNVRDKTGAELVLGASHESERDEWMRAILYAVCKAIVA</sequence>
<protein>
    <submittedName>
        <fullName evidence="9">Uncharacterized protein</fullName>
    </submittedName>
</protein>
<dbReference type="PROSITE" id="PS51396">
    <property type="entry name" value="PUL"/>
    <property type="match status" value="1"/>
</dbReference>
<dbReference type="InterPro" id="IPR011993">
    <property type="entry name" value="PH-like_dom_sf"/>
</dbReference>
<evidence type="ECO:0000256" key="2">
    <source>
        <dbReference type="ARBA" id="ARBA00022490"/>
    </source>
</evidence>
<evidence type="ECO:0000256" key="4">
    <source>
        <dbReference type="ARBA" id="ARBA00022737"/>
    </source>
</evidence>
<dbReference type="AlphaFoldDB" id="A7SQD4"/>
<gene>
    <name evidence="9" type="ORF">NEMVEDRAFT_v1g215773</name>
</gene>
<evidence type="ECO:0000259" key="8">
    <source>
        <dbReference type="PROSITE" id="PS51396"/>
    </source>
</evidence>